<keyword evidence="1" id="KW-0472">Membrane</keyword>
<sequence>MFPHTFMFLVFNLAYMLPIAYVHFFGFSQGGVEEIFNSDPSILSSMVVFYFVVLFFYLSASSLFGFRFPCKRIEWQVPLQLPFLVKVVFIMTLLALVISKILLYPEGVYSAYAFDSGAMESRVWNVSMGLSELGVLIFAFCVITKNTKFAFLTFLIVSLNLLHGTRIFTLIILLMIVFYIIFINKRINKIKLFVYLIVFFFFILLSFLAIFIYRSNVSITNINLDLIISPIVYESLFNQISFIRMLGWLHGGHVPFAPEMLFSDSAIFTLPSFLFDDKLSLMYINNYGELSPLGGLSGYASAIIYFSYYYFIWYFILGMVSSLLLRSTSATNFKITTRVLYIYFVCDSLFRFNRDPWFIVIKMLSNNLLFLLIILLIIALQARMYKRRSIQ</sequence>
<feature type="transmembrane region" description="Helical" evidence="1">
    <location>
        <begin position="357"/>
        <end position="380"/>
    </location>
</feature>
<accession>A0A2Z4BVL6</accession>
<feature type="transmembrane region" description="Helical" evidence="1">
    <location>
        <begin position="47"/>
        <end position="69"/>
    </location>
</feature>
<gene>
    <name evidence="2" type="primary">wzy</name>
</gene>
<feature type="transmembrane region" description="Helical" evidence="1">
    <location>
        <begin position="296"/>
        <end position="316"/>
    </location>
</feature>
<feature type="transmembrane region" description="Helical" evidence="1">
    <location>
        <begin position="193"/>
        <end position="214"/>
    </location>
</feature>
<name>A0A2Z4BVL6_CITFR</name>
<keyword evidence="1" id="KW-0812">Transmembrane</keyword>
<dbReference type="EMBL" id="MH325895">
    <property type="protein sequence ID" value="AWU66665.1"/>
    <property type="molecule type" value="Genomic_DNA"/>
</dbReference>
<organism evidence="2">
    <name type="scientific">Citrobacter freundii</name>
    <dbReference type="NCBI Taxonomy" id="546"/>
    <lineage>
        <taxon>Bacteria</taxon>
        <taxon>Pseudomonadati</taxon>
        <taxon>Pseudomonadota</taxon>
        <taxon>Gammaproteobacteria</taxon>
        <taxon>Enterobacterales</taxon>
        <taxon>Enterobacteriaceae</taxon>
        <taxon>Citrobacter</taxon>
        <taxon>Citrobacter freundii complex</taxon>
    </lineage>
</organism>
<dbReference type="RefSeq" id="WP_071697550.1">
    <property type="nucleotide sequence ID" value="NZ_CAKNDM010000009.1"/>
</dbReference>
<feature type="transmembrane region" description="Helical" evidence="1">
    <location>
        <begin position="81"/>
        <end position="103"/>
    </location>
</feature>
<reference evidence="2" key="1">
    <citation type="submission" date="2018-05" db="EMBL/GenBank/DDBJ databases">
        <authorList>
            <person name="Lanie J.A."/>
            <person name="Ng W.-L."/>
            <person name="Kazmierczak K.M."/>
            <person name="Andrzejewski T.M."/>
            <person name="Davidsen T.M."/>
            <person name="Wayne K.J."/>
            <person name="Tettelin H."/>
            <person name="Glass J.I."/>
            <person name="Rusch D."/>
            <person name="Podicherti R."/>
            <person name="Tsui H.-C.T."/>
            <person name="Winkler M.E."/>
        </authorList>
    </citation>
    <scope>NUCLEOTIDE SEQUENCE</scope>
    <source>
        <strain evidence="2">O22_G3515</strain>
    </source>
</reference>
<feature type="transmembrane region" description="Helical" evidence="1">
    <location>
        <begin position="7"/>
        <end position="27"/>
    </location>
</feature>
<proteinExistence type="predicted"/>
<evidence type="ECO:0000313" key="2">
    <source>
        <dbReference type="EMBL" id="AWU66665.1"/>
    </source>
</evidence>
<dbReference type="AlphaFoldDB" id="A0A2Z4BVL6"/>
<evidence type="ECO:0000256" key="1">
    <source>
        <dbReference type="SAM" id="Phobius"/>
    </source>
</evidence>
<keyword evidence="1" id="KW-1133">Transmembrane helix</keyword>
<protein>
    <submittedName>
        <fullName evidence="2">O-antigen polymerase</fullName>
    </submittedName>
</protein>
<feature type="transmembrane region" description="Helical" evidence="1">
    <location>
        <begin position="150"/>
        <end position="181"/>
    </location>
</feature>